<comment type="subcellular location">
    <subcellularLocation>
        <location evidence="1">Cell membrane</location>
        <topology evidence="1">Multi-pass membrane protein</topology>
    </subcellularLocation>
</comment>
<proteinExistence type="inferred from homology"/>
<dbReference type="GO" id="GO:0005886">
    <property type="term" value="C:plasma membrane"/>
    <property type="evidence" value="ECO:0007669"/>
    <property type="project" value="UniProtKB-SubCell"/>
</dbReference>
<feature type="transmembrane region" description="Helical" evidence="9">
    <location>
        <begin position="119"/>
        <end position="143"/>
    </location>
</feature>
<feature type="transmembrane region" description="Helical" evidence="9">
    <location>
        <begin position="16"/>
        <end position="34"/>
    </location>
</feature>
<comment type="similarity">
    <text evidence="2 8">Belongs to the prokaryotic riboflavin transporter (P-RFT) (TC 2.A.87) family.</text>
</comment>
<dbReference type="Pfam" id="PF12822">
    <property type="entry name" value="ECF_trnsprt"/>
    <property type="match status" value="1"/>
</dbReference>
<evidence type="ECO:0000256" key="3">
    <source>
        <dbReference type="ARBA" id="ARBA00022448"/>
    </source>
</evidence>
<evidence type="ECO:0000256" key="4">
    <source>
        <dbReference type="ARBA" id="ARBA00022475"/>
    </source>
</evidence>
<keyword evidence="7 8" id="KW-0472">Membrane</keyword>
<accession>A0A2S0KPJ1</accession>
<evidence type="ECO:0000256" key="7">
    <source>
        <dbReference type="ARBA" id="ARBA00023136"/>
    </source>
</evidence>
<dbReference type="Gene3D" id="1.10.1760.20">
    <property type="match status" value="1"/>
</dbReference>
<organism evidence="10 11">
    <name type="scientific">Fastidiosipila sanguinis</name>
    <dbReference type="NCBI Taxonomy" id="236753"/>
    <lineage>
        <taxon>Bacteria</taxon>
        <taxon>Bacillati</taxon>
        <taxon>Bacillota</taxon>
        <taxon>Clostridia</taxon>
        <taxon>Eubacteriales</taxon>
        <taxon>Oscillospiraceae</taxon>
        <taxon>Fastidiosipila</taxon>
    </lineage>
</organism>
<dbReference type="InterPro" id="IPR024529">
    <property type="entry name" value="ECF_trnsprt_substrate-spec"/>
</dbReference>
<reference evidence="11" key="1">
    <citation type="submission" date="2018-02" db="EMBL/GenBank/DDBJ databases">
        <authorList>
            <person name="Holder M.E."/>
            <person name="Ajami N.J."/>
            <person name="Petrosino J.F."/>
        </authorList>
    </citation>
    <scope>NUCLEOTIDE SEQUENCE [LARGE SCALE GENOMIC DNA]</scope>
    <source>
        <strain evidence="11">CCUG 47711</strain>
    </source>
</reference>
<protein>
    <recommendedName>
        <fullName evidence="8">Riboflavin transporter</fullName>
    </recommendedName>
</protein>
<keyword evidence="6 9" id="KW-1133">Transmembrane helix</keyword>
<gene>
    <name evidence="10" type="ORF">C5Q98_06745</name>
</gene>
<dbReference type="AlphaFoldDB" id="A0A2S0KPJ1"/>
<sequence length="194" mass="20874">MSRGKGLGKSKRSTKVIAFDAIMAALGVLLMLFLRFPLLPVAATWLIYDLGDLAAILAGLIAGPVHAIIVLLIICIVQMATPNASGFWGFVMHFVASGVMVIVPALIWQRKKNRSSLILGLIGGAIALIIIMIPLNIIITPIFTGASLEAVLKMIMPIIVPFNLIKGLLNTVFSYLIFVALLRAGDGKLKSWRV</sequence>
<feature type="transmembrane region" description="Helical" evidence="9">
    <location>
        <begin position="86"/>
        <end position="107"/>
    </location>
</feature>
<dbReference type="PIRSF" id="PIRSF037778">
    <property type="entry name" value="UCP037778_transp_RibU"/>
    <property type="match status" value="1"/>
</dbReference>
<evidence type="ECO:0000256" key="2">
    <source>
        <dbReference type="ARBA" id="ARBA00005540"/>
    </source>
</evidence>
<keyword evidence="11" id="KW-1185">Reference proteome</keyword>
<name>A0A2S0KPJ1_9FIRM</name>
<evidence type="ECO:0000313" key="10">
    <source>
        <dbReference type="EMBL" id="AVM42924.1"/>
    </source>
</evidence>
<evidence type="ECO:0000256" key="8">
    <source>
        <dbReference type="PIRNR" id="PIRNR037778"/>
    </source>
</evidence>
<dbReference type="PANTHER" id="PTHR38438">
    <property type="entry name" value="RIBOFLAVIN TRANSPORTER RIBU"/>
    <property type="match status" value="1"/>
</dbReference>
<dbReference type="GO" id="GO:0032217">
    <property type="term" value="F:riboflavin transmembrane transporter activity"/>
    <property type="evidence" value="ECO:0007669"/>
    <property type="project" value="UniProtKB-UniRule"/>
</dbReference>
<feature type="transmembrane region" description="Helical" evidence="9">
    <location>
        <begin position="155"/>
        <end position="182"/>
    </location>
</feature>
<dbReference type="RefSeq" id="WP_106012872.1">
    <property type="nucleotide sequence ID" value="NZ_CP027226.1"/>
</dbReference>
<dbReference type="PANTHER" id="PTHR38438:SF1">
    <property type="entry name" value="RIBOFLAVIN TRANSPORTER RIBU"/>
    <property type="match status" value="1"/>
</dbReference>
<evidence type="ECO:0000256" key="6">
    <source>
        <dbReference type="ARBA" id="ARBA00022989"/>
    </source>
</evidence>
<dbReference type="KEGG" id="fsa:C5Q98_06745"/>
<dbReference type="Proteomes" id="UP000237947">
    <property type="component" value="Chromosome"/>
</dbReference>
<comment type="function">
    <text evidence="8">Probably a riboflavin-binding protein that interacts with the energy-coupling factor (ECF) ABC-transporter complex.</text>
</comment>
<evidence type="ECO:0000256" key="5">
    <source>
        <dbReference type="ARBA" id="ARBA00022692"/>
    </source>
</evidence>
<evidence type="ECO:0000256" key="9">
    <source>
        <dbReference type="SAM" id="Phobius"/>
    </source>
</evidence>
<dbReference type="InterPro" id="IPR025720">
    <property type="entry name" value="RibU"/>
</dbReference>
<evidence type="ECO:0000256" key="1">
    <source>
        <dbReference type="ARBA" id="ARBA00004651"/>
    </source>
</evidence>
<feature type="transmembrane region" description="Helical" evidence="9">
    <location>
        <begin position="55"/>
        <end position="80"/>
    </location>
</feature>
<dbReference type="EMBL" id="CP027226">
    <property type="protein sequence ID" value="AVM42924.1"/>
    <property type="molecule type" value="Genomic_DNA"/>
</dbReference>
<evidence type="ECO:0000313" key="11">
    <source>
        <dbReference type="Proteomes" id="UP000237947"/>
    </source>
</evidence>
<keyword evidence="5 9" id="KW-0812">Transmembrane</keyword>
<keyword evidence="3 8" id="KW-0813">Transport</keyword>
<keyword evidence="4 8" id="KW-1003">Cell membrane</keyword>
<dbReference type="OrthoDB" id="9809216at2"/>